<dbReference type="Proteomes" id="UP000715781">
    <property type="component" value="Unassembled WGS sequence"/>
</dbReference>
<proteinExistence type="inferred from homology"/>
<dbReference type="PANTHER" id="PTHR43747">
    <property type="entry name" value="FAD-BINDING PROTEIN"/>
    <property type="match status" value="1"/>
</dbReference>
<protein>
    <submittedName>
        <fullName evidence="2">Tryptophan 7-halogenase</fullName>
    </submittedName>
</protein>
<dbReference type="SUPFAM" id="SSF51905">
    <property type="entry name" value="FAD/NAD(P)-binding domain"/>
    <property type="match status" value="1"/>
</dbReference>
<dbReference type="EMBL" id="JAHHHN010000041">
    <property type="protein sequence ID" value="MBW4565582.1"/>
    <property type="molecule type" value="Genomic_DNA"/>
</dbReference>
<comment type="similarity">
    <text evidence="1">Belongs to the flavin-dependent halogenase family. Bacterial tryptophan halogenase subfamily.</text>
</comment>
<organism evidence="2 3">
    <name type="scientific">Mojavia pulchra JT2-VF2</name>
    <dbReference type="NCBI Taxonomy" id="287848"/>
    <lineage>
        <taxon>Bacteria</taxon>
        <taxon>Bacillati</taxon>
        <taxon>Cyanobacteriota</taxon>
        <taxon>Cyanophyceae</taxon>
        <taxon>Nostocales</taxon>
        <taxon>Nostocaceae</taxon>
    </lineage>
</organism>
<evidence type="ECO:0000313" key="2">
    <source>
        <dbReference type="EMBL" id="MBW4565582.1"/>
    </source>
</evidence>
<name>A0A951Q599_9NOST</name>
<reference evidence="2" key="1">
    <citation type="submission" date="2021-05" db="EMBL/GenBank/DDBJ databases">
        <authorList>
            <person name="Pietrasiak N."/>
            <person name="Ward R."/>
            <person name="Stajich J.E."/>
            <person name="Kurbessoian T."/>
        </authorList>
    </citation>
    <scope>NUCLEOTIDE SEQUENCE</scope>
    <source>
        <strain evidence="2">JT2-VF2</strain>
    </source>
</reference>
<dbReference type="AlphaFoldDB" id="A0A951Q599"/>
<dbReference type="Gene3D" id="3.50.50.60">
    <property type="entry name" value="FAD/NAD(P)-binding domain"/>
    <property type="match status" value="1"/>
</dbReference>
<evidence type="ECO:0000256" key="1">
    <source>
        <dbReference type="ARBA" id="ARBA00038396"/>
    </source>
</evidence>
<accession>A0A951Q599</accession>
<dbReference type="PRINTS" id="PR00420">
    <property type="entry name" value="RNGMNOXGNASE"/>
</dbReference>
<comment type="caution">
    <text evidence="2">The sequence shown here is derived from an EMBL/GenBank/DDBJ whole genome shotgun (WGS) entry which is preliminary data.</text>
</comment>
<dbReference type="GO" id="GO:0004497">
    <property type="term" value="F:monooxygenase activity"/>
    <property type="evidence" value="ECO:0007669"/>
    <property type="project" value="InterPro"/>
</dbReference>
<reference evidence="2" key="2">
    <citation type="journal article" date="2022" name="Microbiol. Resour. Announc.">
        <title>Metagenome Sequencing to Explore Phylogenomics of Terrestrial Cyanobacteria.</title>
        <authorList>
            <person name="Ward R.D."/>
            <person name="Stajich J.E."/>
            <person name="Johansen J.R."/>
            <person name="Huntemann M."/>
            <person name="Clum A."/>
            <person name="Foster B."/>
            <person name="Foster B."/>
            <person name="Roux S."/>
            <person name="Palaniappan K."/>
            <person name="Varghese N."/>
            <person name="Mukherjee S."/>
            <person name="Reddy T.B.K."/>
            <person name="Daum C."/>
            <person name="Copeland A."/>
            <person name="Chen I.A."/>
            <person name="Ivanova N.N."/>
            <person name="Kyrpides N.C."/>
            <person name="Shapiro N."/>
            <person name="Eloe-Fadrosh E.A."/>
            <person name="Pietrasiak N."/>
        </authorList>
    </citation>
    <scope>NUCLEOTIDE SEQUENCE</scope>
    <source>
        <strain evidence="2">JT2-VF2</strain>
    </source>
</reference>
<dbReference type="InterPro" id="IPR006905">
    <property type="entry name" value="Flavin_halogenase"/>
</dbReference>
<dbReference type="InterPro" id="IPR036188">
    <property type="entry name" value="FAD/NAD-bd_sf"/>
</dbReference>
<dbReference type="Pfam" id="PF04820">
    <property type="entry name" value="Trp_halogenase"/>
    <property type="match status" value="2"/>
</dbReference>
<dbReference type="InterPro" id="IPR050816">
    <property type="entry name" value="Flavin-dep_Halogenase_NPB"/>
</dbReference>
<dbReference type="PANTHER" id="PTHR43747:SF1">
    <property type="entry name" value="SLR1998 PROTEIN"/>
    <property type="match status" value="1"/>
</dbReference>
<evidence type="ECO:0000313" key="3">
    <source>
        <dbReference type="Proteomes" id="UP000715781"/>
    </source>
</evidence>
<sequence>MSAIEFDVGIIGGGPAGSATAAYLAKAGLKCVVFESELFPRPHVGESLVPSSTRVFKELGLLDQMDQAGFPRKYGAGWTSSEKAPIYDMGWEGLEADCHADVRFEEREQAGVDRNYTYHVDRGKFDLLLLQHAHQLGAKVYEGVRVKGVDFSEPSKPRINFSIGHQEVGTSVRMVVDASGRRTVLGNQLGLKIKDPIFNQCALHTWFEGYDRTALARNGSQKEFIFIHFLPVTNTWVWQIPITETITSIGVVTQKKYFAKSKEDREQFFWNCISSRPELLAGLKSAEQIRPLKEESDYSYAMKQICGDNFVLVGDAARFVDPIFSTGVSIALNSARFASTNIIQAAEKGVFNRSSFATFETTMQRGIKNWYDFISVYYRLNVLFTAFVQNPKYRLDVLKLLQGDVYDEEQPEVLNVMKKIVTEVEQNENHLWHRYLGDLTASAFQPAF</sequence>
<gene>
    <name evidence="2" type="ORF">KME32_31775</name>
</gene>